<protein>
    <submittedName>
        <fullName evidence="3">Uncharacterized protein</fullName>
    </submittedName>
</protein>
<feature type="region of interest" description="Disordered" evidence="1">
    <location>
        <begin position="1"/>
        <end position="23"/>
    </location>
</feature>
<reference evidence="4" key="1">
    <citation type="journal article" date="2020" name="Appl. Environ. Microbiol.">
        <title>Diazotrophic Anaeromyxobacter Isolates from Soils.</title>
        <authorList>
            <person name="Masuda Y."/>
            <person name="Yamanaka H."/>
            <person name="Xu Z.X."/>
            <person name="Shiratori Y."/>
            <person name="Aono T."/>
            <person name="Amachi S."/>
            <person name="Senoo K."/>
            <person name="Itoh H."/>
        </authorList>
    </citation>
    <scope>NUCLEOTIDE SEQUENCE [LARGE SCALE GENOMIC DNA]</scope>
    <source>
        <strain evidence="4">R267</strain>
    </source>
</reference>
<evidence type="ECO:0000313" key="4">
    <source>
        <dbReference type="Proteomes" id="UP000503640"/>
    </source>
</evidence>
<feature type="compositionally biased region" description="Basic residues" evidence="1">
    <location>
        <begin position="7"/>
        <end position="16"/>
    </location>
</feature>
<accession>A0A7I9VJR5</accession>
<keyword evidence="2" id="KW-0472">Membrane</keyword>
<name>A0A7I9VJR5_9BACT</name>
<dbReference type="AlphaFoldDB" id="A0A7I9VJR5"/>
<dbReference type="EMBL" id="BJTG01000002">
    <property type="protein sequence ID" value="GEJ56418.1"/>
    <property type="molecule type" value="Genomic_DNA"/>
</dbReference>
<keyword evidence="2" id="KW-1133">Transmembrane helix</keyword>
<keyword evidence="2" id="KW-0812">Transmembrane</keyword>
<feature type="transmembrane region" description="Helical" evidence="2">
    <location>
        <begin position="45"/>
        <end position="65"/>
    </location>
</feature>
<evidence type="ECO:0000256" key="2">
    <source>
        <dbReference type="SAM" id="Phobius"/>
    </source>
</evidence>
<dbReference type="Proteomes" id="UP000503640">
    <property type="component" value="Unassembled WGS sequence"/>
</dbReference>
<proteinExistence type="predicted"/>
<comment type="caution">
    <text evidence="3">The sequence shown here is derived from an EMBL/GenBank/DDBJ whole genome shotgun (WGS) entry which is preliminary data.</text>
</comment>
<gene>
    <name evidence="3" type="ORF">AMYX_11590</name>
</gene>
<organism evidence="3 4">
    <name type="scientific">Anaeromyxobacter diazotrophicus</name>
    <dbReference type="NCBI Taxonomy" id="2590199"/>
    <lineage>
        <taxon>Bacteria</taxon>
        <taxon>Pseudomonadati</taxon>
        <taxon>Myxococcota</taxon>
        <taxon>Myxococcia</taxon>
        <taxon>Myxococcales</taxon>
        <taxon>Cystobacterineae</taxon>
        <taxon>Anaeromyxobacteraceae</taxon>
        <taxon>Anaeromyxobacter</taxon>
    </lineage>
</organism>
<sequence length="95" mass="10393">MSPAGHHPMRSQRGHLRLAYTPPADAPPRARALQLLRAMIARLRIFFTNLLALAGAVLALAPLLVRRGPVGHRTQVPRPAARVIPLPPRRRASPP</sequence>
<evidence type="ECO:0000313" key="3">
    <source>
        <dbReference type="EMBL" id="GEJ56418.1"/>
    </source>
</evidence>
<keyword evidence="4" id="KW-1185">Reference proteome</keyword>
<evidence type="ECO:0000256" key="1">
    <source>
        <dbReference type="SAM" id="MobiDB-lite"/>
    </source>
</evidence>